<protein>
    <submittedName>
        <fullName evidence="2">Uncharacterized protein</fullName>
    </submittedName>
</protein>
<dbReference type="OrthoDB" id="17725at2759"/>
<dbReference type="Proteomes" id="UP000297245">
    <property type="component" value="Unassembled WGS sequence"/>
</dbReference>
<name>A0A4S8KX53_DENBC</name>
<dbReference type="EMBL" id="ML179891">
    <property type="protein sequence ID" value="THU80582.1"/>
    <property type="molecule type" value="Genomic_DNA"/>
</dbReference>
<feature type="transmembrane region" description="Helical" evidence="1">
    <location>
        <begin position="40"/>
        <end position="62"/>
    </location>
</feature>
<reference evidence="2 3" key="1">
    <citation type="journal article" date="2019" name="Nat. Ecol. Evol.">
        <title>Megaphylogeny resolves global patterns of mushroom evolution.</title>
        <authorList>
            <person name="Varga T."/>
            <person name="Krizsan K."/>
            <person name="Foldi C."/>
            <person name="Dima B."/>
            <person name="Sanchez-Garcia M."/>
            <person name="Sanchez-Ramirez S."/>
            <person name="Szollosi G.J."/>
            <person name="Szarkandi J.G."/>
            <person name="Papp V."/>
            <person name="Albert L."/>
            <person name="Andreopoulos W."/>
            <person name="Angelini C."/>
            <person name="Antonin V."/>
            <person name="Barry K.W."/>
            <person name="Bougher N.L."/>
            <person name="Buchanan P."/>
            <person name="Buyck B."/>
            <person name="Bense V."/>
            <person name="Catcheside P."/>
            <person name="Chovatia M."/>
            <person name="Cooper J."/>
            <person name="Damon W."/>
            <person name="Desjardin D."/>
            <person name="Finy P."/>
            <person name="Geml J."/>
            <person name="Haridas S."/>
            <person name="Hughes K."/>
            <person name="Justo A."/>
            <person name="Karasinski D."/>
            <person name="Kautmanova I."/>
            <person name="Kiss B."/>
            <person name="Kocsube S."/>
            <person name="Kotiranta H."/>
            <person name="LaButti K.M."/>
            <person name="Lechner B.E."/>
            <person name="Liimatainen K."/>
            <person name="Lipzen A."/>
            <person name="Lukacs Z."/>
            <person name="Mihaltcheva S."/>
            <person name="Morgado L.N."/>
            <person name="Niskanen T."/>
            <person name="Noordeloos M.E."/>
            <person name="Ohm R.A."/>
            <person name="Ortiz-Santana B."/>
            <person name="Ovrebo C."/>
            <person name="Racz N."/>
            <person name="Riley R."/>
            <person name="Savchenko A."/>
            <person name="Shiryaev A."/>
            <person name="Soop K."/>
            <person name="Spirin V."/>
            <person name="Szebenyi C."/>
            <person name="Tomsovsky M."/>
            <person name="Tulloss R.E."/>
            <person name="Uehling J."/>
            <person name="Grigoriev I.V."/>
            <person name="Vagvolgyi C."/>
            <person name="Papp T."/>
            <person name="Martin F.M."/>
            <person name="Miettinen O."/>
            <person name="Hibbett D.S."/>
            <person name="Nagy L.G."/>
        </authorList>
    </citation>
    <scope>NUCLEOTIDE SEQUENCE [LARGE SCALE GENOMIC DNA]</scope>
    <source>
        <strain evidence="2 3">CBS 962.96</strain>
    </source>
</reference>
<accession>A0A4S8KX53</accession>
<evidence type="ECO:0000313" key="3">
    <source>
        <dbReference type="Proteomes" id="UP000297245"/>
    </source>
</evidence>
<keyword evidence="3" id="KW-1185">Reference proteome</keyword>
<dbReference type="AlphaFoldDB" id="A0A4S8KX53"/>
<keyword evidence="1" id="KW-0472">Membrane</keyword>
<feature type="transmembrane region" description="Helical" evidence="1">
    <location>
        <begin position="98"/>
        <end position="121"/>
    </location>
</feature>
<sequence length="129" mass="14392">MALISVPSSPPPLRLALDFLHRRASHNVSIFHVSTVMARLAILAFPALCFYGSVYVWVLSGVAVPNCVWVESCSLAFNVHTLGYIYRWTNQGTFTQKIARSTACWGLIATICIDLTFFFSIDFLEWSGV</sequence>
<keyword evidence="1" id="KW-0812">Transmembrane</keyword>
<organism evidence="2 3">
    <name type="scientific">Dendrothele bispora (strain CBS 962.96)</name>
    <dbReference type="NCBI Taxonomy" id="1314807"/>
    <lineage>
        <taxon>Eukaryota</taxon>
        <taxon>Fungi</taxon>
        <taxon>Dikarya</taxon>
        <taxon>Basidiomycota</taxon>
        <taxon>Agaricomycotina</taxon>
        <taxon>Agaricomycetes</taxon>
        <taxon>Agaricomycetidae</taxon>
        <taxon>Agaricales</taxon>
        <taxon>Agaricales incertae sedis</taxon>
        <taxon>Dendrothele</taxon>
    </lineage>
</organism>
<proteinExistence type="predicted"/>
<evidence type="ECO:0000256" key="1">
    <source>
        <dbReference type="SAM" id="Phobius"/>
    </source>
</evidence>
<gene>
    <name evidence="2" type="ORF">K435DRAFT_809774</name>
</gene>
<keyword evidence="1" id="KW-1133">Transmembrane helix</keyword>
<evidence type="ECO:0000313" key="2">
    <source>
        <dbReference type="EMBL" id="THU80582.1"/>
    </source>
</evidence>